<dbReference type="PANTHER" id="PTHR43796:SF2">
    <property type="entry name" value="CARBOXYNORSPERMIDINE SYNTHASE"/>
    <property type="match status" value="1"/>
</dbReference>
<evidence type="ECO:0000259" key="2">
    <source>
        <dbReference type="Pfam" id="PF16653"/>
    </source>
</evidence>
<dbReference type="InterPro" id="IPR032095">
    <property type="entry name" value="Sacchrp_dh-like_C"/>
</dbReference>
<dbReference type="Pfam" id="PF03435">
    <property type="entry name" value="Sacchrp_dh_NADP"/>
    <property type="match status" value="1"/>
</dbReference>
<evidence type="ECO:0000259" key="1">
    <source>
        <dbReference type="Pfam" id="PF03435"/>
    </source>
</evidence>
<feature type="domain" description="Saccharopine dehydrogenase-like C-terminal" evidence="2">
    <location>
        <begin position="145"/>
        <end position="392"/>
    </location>
</feature>
<proteinExistence type="predicted"/>
<dbReference type="Gene3D" id="3.30.360.10">
    <property type="entry name" value="Dihydrodipicolinate Reductase, domain 2"/>
    <property type="match status" value="1"/>
</dbReference>
<gene>
    <name evidence="3" type="ORF">MBESOW_P2421</name>
</gene>
<protein>
    <submittedName>
        <fullName evidence="3">Saccharopine dehydrogenase (NAD+, L-lysine forming)</fullName>
    </submittedName>
</protein>
<name>A0A401J3G4_SPHXE</name>
<dbReference type="AlphaFoldDB" id="A0A401J3G4"/>
<dbReference type="PANTHER" id="PTHR43796">
    <property type="entry name" value="CARBOXYNORSPERMIDINE SYNTHASE"/>
    <property type="match status" value="1"/>
</dbReference>
<keyword evidence="4" id="KW-1185">Reference proteome</keyword>
<comment type="caution">
    <text evidence="3">The sequence shown here is derived from an EMBL/GenBank/DDBJ whole genome shotgun (WGS) entry which is preliminary data.</text>
</comment>
<dbReference type="Gene3D" id="3.40.50.720">
    <property type="entry name" value="NAD(P)-binding Rossmann-like Domain"/>
    <property type="match status" value="1"/>
</dbReference>
<evidence type="ECO:0000313" key="4">
    <source>
        <dbReference type="Proteomes" id="UP000290975"/>
    </source>
</evidence>
<sequence length="405" mass="44931">METRLSKVLVIGAGGVGSVAVHKMAMNSDIFSHITLASRRIVSCEKVAESVLARTGVTIDVAQVDADDVAATIALIEKVQPKLVVNLALPYQDLNIMDACLATKVDYLDTANYEPRDTPKFEYGWQWAYQERFKEAGIMALLGSGFDPGVTSVFASYIKKHLLDTIDTLDILDCNGGDHGQHFATNFNPEINIREVTAPSRHWENGQWVEGPALSHKQTFDFDQVGPKNMYLMYHEELESLAKFYPEIKRIRFWMTFGDAYLKHLEVLQNVGMTRIDPVIYEGKEIIPLQFLKAVLPEPSSLGSTTKGKTNIGDIATGTKDGVQKTVYVLNVCDHEDAYAETGNQAVSYTTGVPAMIGAAMMLTGAWRGEGVFNIEQFDPDPFMDMLNKHGLPWQVKELDAPLAF</sequence>
<dbReference type="STRING" id="1192759.GCA_000277525_03670"/>
<organism evidence="3 4">
    <name type="scientific">Sphingobium xenophagum</name>
    <dbReference type="NCBI Taxonomy" id="121428"/>
    <lineage>
        <taxon>Bacteria</taxon>
        <taxon>Pseudomonadati</taxon>
        <taxon>Pseudomonadota</taxon>
        <taxon>Alphaproteobacteria</taxon>
        <taxon>Sphingomonadales</taxon>
        <taxon>Sphingomonadaceae</taxon>
        <taxon>Sphingobium</taxon>
    </lineage>
</organism>
<dbReference type="EMBL" id="BBQY01000014">
    <property type="protein sequence ID" value="GBH31160.1"/>
    <property type="molecule type" value="Genomic_DNA"/>
</dbReference>
<dbReference type="Proteomes" id="UP000290975">
    <property type="component" value="Unassembled WGS sequence"/>
</dbReference>
<dbReference type="SUPFAM" id="SSF51735">
    <property type="entry name" value="NAD(P)-binding Rossmann-fold domains"/>
    <property type="match status" value="1"/>
</dbReference>
<dbReference type="InterPro" id="IPR036291">
    <property type="entry name" value="NAD(P)-bd_dom_sf"/>
</dbReference>
<reference evidence="3 4" key="1">
    <citation type="submission" date="2014-12" db="EMBL/GenBank/DDBJ databases">
        <title>Whole genome sequencing of Sphingobium xenophagum OW59.</title>
        <authorList>
            <person name="Ohta Y."/>
            <person name="Nishi S."/>
            <person name="Hatada Y."/>
        </authorList>
    </citation>
    <scope>NUCLEOTIDE SEQUENCE [LARGE SCALE GENOMIC DNA]</scope>
    <source>
        <strain evidence="3 4">OW59</strain>
    </source>
</reference>
<dbReference type="Pfam" id="PF16653">
    <property type="entry name" value="Sacchrp_dh_C"/>
    <property type="match status" value="1"/>
</dbReference>
<dbReference type="InterPro" id="IPR005097">
    <property type="entry name" value="Sacchrp_dh_NADP-bd"/>
</dbReference>
<feature type="domain" description="Saccharopine dehydrogenase NADP binding" evidence="1">
    <location>
        <begin position="8"/>
        <end position="141"/>
    </location>
</feature>
<evidence type="ECO:0000313" key="3">
    <source>
        <dbReference type="EMBL" id="GBH31160.1"/>
    </source>
</evidence>
<accession>A0A401J3G4</accession>